<feature type="non-terminal residue" evidence="1">
    <location>
        <position position="1"/>
    </location>
</feature>
<comment type="caution">
    <text evidence="1">The sequence shown here is derived from an EMBL/GenBank/DDBJ whole genome shotgun (WGS) entry which is preliminary data.</text>
</comment>
<evidence type="ECO:0000313" key="1">
    <source>
        <dbReference type="EMBL" id="KAK7818199.1"/>
    </source>
</evidence>
<accession>A0AAW0IV10</accession>
<reference evidence="1 2" key="1">
    <citation type="journal article" date="2023" name="bioRxiv">
        <title>Conserved and derived expression patterns and positive selection on dental genes reveal complex evolutionary context of ever-growing rodent molars.</title>
        <authorList>
            <person name="Calamari Z.T."/>
            <person name="Song A."/>
            <person name="Cohen E."/>
            <person name="Akter M."/>
            <person name="Roy R.D."/>
            <person name="Hallikas O."/>
            <person name="Christensen M.M."/>
            <person name="Li P."/>
            <person name="Marangoni P."/>
            <person name="Jernvall J."/>
            <person name="Klein O.D."/>
        </authorList>
    </citation>
    <scope>NUCLEOTIDE SEQUENCE [LARGE SCALE GENOMIC DNA]</scope>
    <source>
        <strain evidence="1">V071</strain>
    </source>
</reference>
<gene>
    <name evidence="1" type="ORF">U0070_009587</name>
</gene>
<sequence>ILTQSTACLLLSKELPCSIPRRTEERKSESVHGCQSGCSQCGHCKKKGAGVKKDIPELTDTVVAQQSQKKRQCPTVCCEKVLKKEVKKLRTRAPEISVL</sequence>
<protein>
    <submittedName>
        <fullName evidence="1">Uncharacterized protein</fullName>
    </submittedName>
</protein>
<organism evidence="1 2">
    <name type="scientific">Myodes glareolus</name>
    <name type="common">Bank vole</name>
    <name type="synonym">Clethrionomys glareolus</name>
    <dbReference type="NCBI Taxonomy" id="447135"/>
    <lineage>
        <taxon>Eukaryota</taxon>
        <taxon>Metazoa</taxon>
        <taxon>Chordata</taxon>
        <taxon>Craniata</taxon>
        <taxon>Vertebrata</taxon>
        <taxon>Euteleostomi</taxon>
        <taxon>Mammalia</taxon>
        <taxon>Eutheria</taxon>
        <taxon>Euarchontoglires</taxon>
        <taxon>Glires</taxon>
        <taxon>Rodentia</taxon>
        <taxon>Myomorpha</taxon>
        <taxon>Muroidea</taxon>
        <taxon>Cricetidae</taxon>
        <taxon>Arvicolinae</taxon>
        <taxon>Myodes</taxon>
    </lineage>
</organism>
<dbReference type="EMBL" id="JBBHLL010000089">
    <property type="protein sequence ID" value="KAK7818199.1"/>
    <property type="molecule type" value="Genomic_DNA"/>
</dbReference>
<name>A0AAW0IV10_MYOGA</name>
<proteinExistence type="predicted"/>
<dbReference type="Proteomes" id="UP001488838">
    <property type="component" value="Unassembled WGS sequence"/>
</dbReference>
<dbReference type="AlphaFoldDB" id="A0AAW0IV10"/>
<keyword evidence="2" id="KW-1185">Reference proteome</keyword>
<evidence type="ECO:0000313" key="2">
    <source>
        <dbReference type="Proteomes" id="UP001488838"/>
    </source>
</evidence>